<dbReference type="Gene3D" id="1.10.10.10">
    <property type="entry name" value="Winged helix-like DNA-binding domain superfamily/Winged helix DNA-binding domain"/>
    <property type="match status" value="1"/>
</dbReference>
<dbReference type="GO" id="GO:0000155">
    <property type="term" value="F:phosphorelay sensor kinase activity"/>
    <property type="evidence" value="ECO:0007669"/>
    <property type="project" value="TreeGrafter"/>
</dbReference>
<dbReference type="InterPro" id="IPR000792">
    <property type="entry name" value="Tscrpt_reg_LuxR_C"/>
</dbReference>
<dbReference type="EMBL" id="JRYR02000001">
    <property type="protein sequence ID" value="OHX66592.1"/>
    <property type="molecule type" value="Genomic_DNA"/>
</dbReference>
<evidence type="ECO:0000256" key="3">
    <source>
        <dbReference type="SAM" id="Phobius"/>
    </source>
</evidence>
<dbReference type="STRING" id="915059.NH26_09585"/>
<keyword evidence="3" id="KW-0472">Membrane</keyword>
<dbReference type="Gene3D" id="2.130.10.10">
    <property type="entry name" value="YVTN repeat-like/Quinoprotein amine dehydrogenase"/>
    <property type="match status" value="4"/>
</dbReference>
<comment type="caution">
    <text evidence="5">The sequence shown here is derived from an EMBL/GenBank/DDBJ whole genome shotgun (WGS) entry which is preliminary data.</text>
</comment>
<name>A0A1S1Z013_FLAPC</name>
<gene>
    <name evidence="5" type="ORF">NH26_09585</name>
</gene>
<evidence type="ECO:0000256" key="1">
    <source>
        <dbReference type="ARBA" id="ARBA00022553"/>
    </source>
</evidence>
<keyword evidence="6" id="KW-1185">Reference proteome</keyword>
<keyword evidence="3" id="KW-0812">Transmembrane</keyword>
<keyword evidence="1" id="KW-0597">Phosphoprotein</keyword>
<dbReference type="InterPro" id="IPR011123">
    <property type="entry name" value="Y_Y_Y"/>
</dbReference>
<evidence type="ECO:0000313" key="5">
    <source>
        <dbReference type="EMBL" id="OHX66592.1"/>
    </source>
</evidence>
<feature type="transmembrane region" description="Helical" evidence="3">
    <location>
        <begin position="807"/>
        <end position="824"/>
    </location>
</feature>
<keyword evidence="3" id="KW-1133">Transmembrane helix</keyword>
<feature type="domain" description="HTH luxR-type" evidence="4">
    <location>
        <begin position="957"/>
        <end position="984"/>
    </location>
</feature>
<dbReference type="Gene3D" id="2.60.40.10">
    <property type="entry name" value="Immunoglobulins"/>
    <property type="match status" value="1"/>
</dbReference>
<proteinExistence type="predicted"/>
<keyword evidence="2" id="KW-0175">Coiled coil</keyword>
<dbReference type="PROSITE" id="PS00622">
    <property type="entry name" value="HTH_LUXR_1"/>
    <property type="match status" value="1"/>
</dbReference>
<organism evidence="5 6">
    <name type="scientific">Flammeovirga pacifica</name>
    <dbReference type="NCBI Taxonomy" id="915059"/>
    <lineage>
        <taxon>Bacteria</taxon>
        <taxon>Pseudomonadati</taxon>
        <taxon>Bacteroidota</taxon>
        <taxon>Cytophagia</taxon>
        <taxon>Cytophagales</taxon>
        <taxon>Flammeovirgaceae</taxon>
        <taxon>Flammeovirga</taxon>
    </lineage>
</organism>
<dbReference type="GO" id="GO:0006355">
    <property type="term" value="P:regulation of DNA-templated transcription"/>
    <property type="evidence" value="ECO:0007669"/>
    <property type="project" value="InterPro"/>
</dbReference>
<dbReference type="InterPro" id="IPR013783">
    <property type="entry name" value="Ig-like_fold"/>
</dbReference>
<protein>
    <recommendedName>
        <fullName evidence="4">HTH luxR-type domain-containing protein</fullName>
    </recommendedName>
</protein>
<evidence type="ECO:0000313" key="6">
    <source>
        <dbReference type="Proteomes" id="UP000179797"/>
    </source>
</evidence>
<reference evidence="5 6" key="1">
    <citation type="journal article" date="2012" name="Int. J. Syst. Evol. Microbiol.">
        <title>Flammeovirga pacifica sp. nov., isolated from deep-sea sediment.</title>
        <authorList>
            <person name="Xu H."/>
            <person name="Fu Y."/>
            <person name="Yang N."/>
            <person name="Ding Z."/>
            <person name="Lai Q."/>
            <person name="Zeng R."/>
        </authorList>
    </citation>
    <scope>NUCLEOTIDE SEQUENCE [LARGE SCALE GENOMIC DNA]</scope>
    <source>
        <strain evidence="6">DSM 24597 / LMG 26175 / WPAGA1</strain>
    </source>
</reference>
<dbReference type="SUPFAM" id="SSF63829">
    <property type="entry name" value="Calcium-dependent phosphotriesterase"/>
    <property type="match status" value="2"/>
</dbReference>
<evidence type="ECO:0000259" key="4">
    <source>
        <dbReference type="PROSITE" id="PS00622"/>
    </source>
</evidence>
<dbReference type="PANTHER" id="PTHR43547">
    <property type="entry name" value="TWO-COMPONENT HISTIDINE KINASE"/>
    <property type="match status" value="1"/>
</dbReference>
<accession>A0A1S1Z013</accession>
<dbReference type="FunFam" id="2.60.40.10:FF:000791">
    <property type="entry name" value="Two-component system sensor histidine kinase/response regulator"/>
    <property type="match status" value="1"/>
</dbReference>
<dbReference type="SUPFAM" id="SSF46894">
    <property type="entry name" value="C-terminal effector domain of the bipartite response regulators"/>
    <property type="match status" value="1"/>
</dbReference>
<dbReference type="Pfam" id="PF07494">
    <property type="entry name" value="Reg_prop"/>
    <property type="match status" value="7"/>
</dbReference>
<feature type="coiled-coil region" evidence="2">
    <location>
        <begin position="837"/>
        <end position="871"/>
    </location>
</feature>
<dbReference type="Pfam" id="PF00196">
    <property type="entry name" value="GerE"/>
    <property type="match status" value="1"/>
</dbReference>
<dbReference type="InterPro" id="IPR015943">
    <property type="entry name" value="WD40/YVTN_repeat-like_dom_sf"/>
</dbReference>
<dbReference type="InterPro" id="IPR011110">
    <property type="entry name" value="Reg_prop"/>
</dbReference>
<dbReference type="PANTHER" id="PTHR43547:SF2">
    <property type="entry name" value="HYBRID SIGNAL TRANSDUCTION HISTIDINE KINASE C"/>
    <property type="match status" value="1"/>
</dbReference>
<evidence type="ECO:0000256" key="2">
    <source>
        <dbReference type="SAM" id="Coils"/>
    </source>
</evidence>
<dbReference type="GO" id="GO:0003677">
    <property type="term" value="F:DNA binding"/>
    <property type="evidence" value="ECO:0007669"/>
    <property type="project" value="InterPro"/>
</dbReference>
<dbReference type="AlphaFoldDB" id="A0A1S1Z013"/>
<dbReference type="InterPro" id="IPR016032">
    <property type="entry name" value="Sig_transdc_resp-reg_C-effctor"/>
</dbReference>
<dbReference type="Proteomes" id="UP000179797">
    <property type="component" value="Unassembled WGS sequence"/>
</dbReference>
<dbReference type="SMART" id="SM00421">
    <property type="entry name" value="HTH_LUXR"/>
    <property type="match status" value="1"/>
</dbReference>
<dbReference type="InterPro" id="IPR036388">
    <property type="entry name" value="WH-like_DNA-bd_sf"/>
</dbReference>
<dbReference type="Pfam" id="PF07495">
    <property type="entry name" value="Y_Y_Y"/>
    <property type="match status" value="1"/>
</dbReference>
<sequence length="1000" mass="115549">MINNAHSTDIKLKLLKQSVIFFLLIFLCTTIHCSAQNYHKQFDHLKIEDGLSDATVGSILQDANGFMWFGTFKGLNRFDGYQIKKYVYDKGSNKGPNDNMISSLIQDKEGFIWVGYNNKGVSCFDPTLETFQHYQPNESTTSLISNGTVNCLFEDTEQNLWIGTEDGVSVVQKDRTSSIKYINNGQGINGSSVYDIVEDKWNRIWLATNNRKLSMYNKNTKEFSEIEYTDLALEALEDNEKKNLWIFNDTLLYVCSNGGGLAEYNLLSGKYNTFIEENNGPSSNNIRDIIQVDNKLWLANDGAGLDIFDVNTKTFENISNSKVDPQSISSNVIWSLYKDKQENVWLGCYLQGVDKYDPRKNFFSQITNDPCSSSSIPNKPVLSIYNDSQKNLWVGSDWGGLHKMIQDHQFEHYDIDGKVTNKDVYDVVKCIDEDKFGNLIVGTYSEGLRIYQKGNRDYKHIKRNIKDKGLPSNHIWSILTDSKGITWLGTLGGGIGQYDPVSKECKTLELEYITAAQHLVYHIYEDSKSNIWFSTDGGVVIYERDKDQWNYELLKPLIKENHNISYVKSVYEDKLKHMWMATASGLVKYLPESKEFKTLDETDGIAQLPLLNIISDNLGNLIIISKQYISKLRLSDEKIVSFHIPNNSFNYNSAAKNEKGEILVGGTEGITLCNPIFLEENSQRPPVFITGFDIFNEPQLPNDSTSVLSKSVIETKTITLDYWQSVFNFKYCAINFTETDRNQYAYQLEGFDKNWNFVGDRRLASYTNLDPGKYTFKVMASNNHGIWNKEGASIDVIIKGPFWYSNWFRLFAILICLLLFYLLHRVRMMNVKKKFALERIQADREQIKIQNNTLEKELDETKSELTNITISHLHKNQSLQQIKAKLEQMSVNFGSTEKRKIKNLVREIDKESENHSYWDEFEHEFNKSHNNFLERFKHEYPDLSKRELRICAYLRMDLDNQEIGTLMNISIRTVETARYRIRKKIGLEQRKSLSKMINRF</sequence>